<name>A0A5K0YJH9_9MAGN</name>
<feature type="region of interest" description="Disordered" evidence="1">
    <location>
        <begin position="1"/>
        <end position="26"/>
    </location>
</feature>
<dbReference type="EMBL" id="LR721777">
    <property type="protein sequence ID" value="VVV77775.1"/>
    <property type="molecule type" value="Genomic_DNA"/>
</dbReference>
<organism evidence="2">
    <name type="scientific">Nymphaea colorata</name>
    <name type="common">pocket water lily</name>
    <dbReference type="NCBI Taxonomy" id="210225"/>
    <lineage>
        <taxon>Eukaryota</taxon>
        <taxon>Viridiplantae</taxon>
        <taxon>Streptophyta</taxon>
        <taxon>Embryophyta</taxon>
        <taxon>Tracheophyta</taxon>
        <taxon>Spermatophyta</taxon>
        <taxon>Magnoliopsida</taxon>
        <taxon>Nymphaeales</taxon>
        <taxon>Nymphaeaceae</taxon>
        <taxon>Nymphaea</taxon>
    </lineage>
</organism>
<gene>
    <name evidence="2" type="ORF">NYM_LOCUS9196</name>
</gene>
<dbReference type="AlphaFoldDB" id="A0A5K0YJH9"/>
<accession>A0A5K0YJH9</accession>
<evidence type="ECO:0000256" key="1">
    <source>
        <dbReference type="SAM" id="MobiDB-lite"/>
    </source>
</evidence>
<evidence type="ECO:0000313" key="2">
    <source>
        <dbReference type="EMBL" id="VVV77775.1"/>
    </source>
</evidence>
<protein>
    <submittedName>
        <fullName evidence="2">Uncharacterized protein</fullName>
    </submittedName>
</protein>
<proteinExistence type="predicted"/>
<feature type="compositionally biased region" description="Polar residues" evidence="1">
    <location>
        <begin position="1"/>
        <end position="12"/>
    </location>
</feature>
<reference evidence="2" key="1">
    <citation type="submission" date="2019-09" db="EMBL/GenBank/DDBJ databases">
        <authorList>
            <person name="Zhang L."/>
        </authorList>
    </citation>
    <scope>NUCLEOTIDE SEQUENCE</scope>
</reference>
<sequence length="26" mass="2929">MWRTSGPGQVVSSRARRLLGASDRRE</sequence>